<feature type="transmembrane region" description="Helical" evidence="5">
    <location>
        <begin position="313"/>
        <end position="333"/>
    </location>
</feature>
<dbReference type="Gene3D" id="1.20.1250.20">
    <property type="entry name" value="MFS general substrate transporter like domains"/>
    <property type="match status" value="1"/>
</dbReference>
<feature type="transmembrane region" description="Helical" evidence="5">
    <location>
        <begin position="278"/>
        <end position="301"/>
    </location>
</feature>
<keyword evidence="4 5" id="KW-0472">Membrane</keyword>
<feature type="transmembrane region" description="Helical" evidence="5">
    <location>
        <begin position="111"/>
        <end position="132"/>
    </location>
</feature>
<evidence type="ECO:0000256" key="2">
    <source>
        <dbReference type="ARBA" id="ARBA00022692"/>
    </source>
</evidence>
<dbReference type="CDD" id="cd17321">
    <property type="entry name" value="MFS_MMR_MDR_like"/>
    <property type="match status" value="1"/>
</dbReference>
<proteinExistence type="predicted"/>
<feature type="transmembrane region" description="Helical" evidence="5">
    <location>
        <begin position="176"/>
        <end position="199"/>
    </location>
</feature>
<evidence type="ECO:0000313" key="7">
    <source>
        <dbReference type="EMBL" id="TDC00437.1"/>
    </source>
</evidence>
<evidence type="ECO:0000256" key="1">
    <source>
        <dbReference type="ARBA" id="ARBA00004651"/>
    </source>
</evidence>
<organism evidence="7 8">
    <name type="scientific">Nonomuraea longispora</name>
    <dbReference type="NCBI Taxonomy" id="1848320"/>
    <lineage>
        <taxon>Bacteria</taxon>
        <taxon>Bacillati</taxon>
        <taxon>Actinomycetota</taxon>
        <taxon>Actinomycetes</taxon>
        <taxon>Streptosporangiales</taxon>
        <taxon>Streptosporangiaceae</taxon>
        <taxon>Nonomuraea</taxon>
    </lineage>
</organism>
<keyword evidence="8" id="KW-1185">Reference proteome</keyword>
<dbReference type="Proteomes" id="UP000295157">
    <property type="component" value="Unassembled WGS sequence"/>
</dbReference>
<feature type="transmembrane region" description="Helical" evidence="5">
    <location>
        <begin position="211"/>
        <end position="230"/>
    </location>
</feature>
<reference evidence="7 8" key="1">
    <citation type="submission" date="2019-02" db="EMBL/GenBank/DDBJ databases">
        <title>Draft genome sequences of novel Actinobacteria.</title>
        <authorList>
            <person name="Sahin N."/>
            <person name="Ay H."/>
            <person name="Saygin H."/>
        </authorList>
    </citation>
    <scope>NUCLEOTIDE SEQUENCE [LARGE SCALE GENOMIC DNA]</scope>
    <source>
        <strain evidence="7 8">KC201</strain>
    </source>
</reference>
<dbReference type="InterPro" id="IPR036259">
    <property type="entry name" value="MFS_trans_sf"/>
</dbReference>
<feature type="transmembrane region" description="Helical" evidence="5">
    <location>
        <begin position="377"/>
        <end position="400"/>
    </location>
</feature>
<comment type="caution">
    <text evidence="7">The sequence shown here is derived from an EMBL/GenBank/DDBJ whole genome shotgun (WGS) entry which is preliminary data.</text>
</comment>
<feature type="transmembrane region" description="Helical" evidence="5">
    <location>
        <begin position="54"/>
        <end position="73"/>
    </location>
</feature>
<evidence type="ECO:0000256" key="4">
    <source>
        <dbReference type="ARBA" id="ARBA00023136"/>
    </source>
</evidence>
<dbReference type="OrthoDB" id="783189at2"/>
<feature type="domain" description="Major facilitator superfamily (MFS) profile" evidence="6">
    <location>
        <begin position="20"/>
        <end position="482"/>
    </location>
</feature>
<dbReference type="GO" id="GO:0005886">
    <property type="term" value="C:plasma membrane"/>
    <property type="evidence" value="ECO:0007669"/>
    <property type="project" value="UniProtKB-SubCell"/>
</dbReference>
<gene>
    <name evidence="7" type="ORF">E1267_34635</name>
</gene>
<evidence type="ECO:0000259" key="6">
    <source>
        <dbReference type="PROSITE" id="PS50850"/>
    </source>
</evidence>
<dbReference type="PANTHER" id="PTHR42718">
    <property type="entry name" value="MAJOR FACILITATOR SUPERFAMILY MULTIDRUG TRANSPORTER MFSC"/>
    <property type="match status" value="1"/>
</dbReference>
<dbReference type="GO" id="GO:0022857">
    <property type="term" value="F:transmembrane transporter activity"/>
    <property type="evidence" value="ECO:0007669"/>
    <property type="project" value="InterPro"/>
</dbReference>
<dbReference type="AlphaFoldDB" id="A0A4R4N192"/>
<dbReference type="Gene3D" id="1.20.1720.10">
    <property type="entry name" value="Multidrug resistance protein D"/>
    <property type="match status" value="1"/>
</dbReference>
<dbReference type="EMBL" id="SMJZ01000188">
    <property type="protein sequence ID" value="TDC00437.1"/>
    <property type="molecule type" value="Genomic_DNA"/>
</dbReference>
<feature type="transmembrane region" description="Helical" evidence="5">
    <location>
        <begin position="421"/>
        <end position="438"/>
    </location>
</feature>
<evidence type="ECO:0000256" key="5">
    <source>
        <dbReference type="SAM" id="Phobius"/>
    </source>
</evidence>
<keyword evidence="3 5" id="KW-1133">Transmembrane helix</keyword>
<feature type="transmembrane region" description="Helical" evidence="5">
    <location>
        <begin position="458"/>
        <end position="477"/>
    </location>
</feature>
<dbReference type="InterPro" id="IPR011701">
    <property type="entry name" value="MFS"/>
</dbReference>
<feature type="transmembrane region" description="Helical" evidence="5">
    <location>
        <begin position="21"/>
        <end position="42"/>
    </location>
</feature>
<evidence type="ECO:0000256" key="3">
    <source>
        <dbReference type="ARBA" id="ARBA00022989"/>
    </source>
</evidence>
<sequence>MTADTSLPPTAGVPRGAWPAFVALLAGAFIALLDSTIVNVALPSIHTGLHSSDAALSWIISGYALAFGLALIPAGRVGDRFGHKWVFLAGLALFTMASTGCGTAQNDTQLIIARIVQGLAGGTFFTPIIALVQLMFPGPVRGKAFALFGATIGVATALGPLFGGLIIQAFGTDTGWRLIFGVNVPIGVLAVLAGIMLLPVGVKGKAASADLIGFLLVSAGLVALLIPLINGQDAAWTVWSFLSIGVGLLFLMLFAAWERRLANRGGVPLVPLRLFRHPAFTGGTVLALAYFAAFTSIFFTISLLWQSGLGRSALATGVALLPFAIGNLVGSAGSDRLTGRFGRRVLVTGLALNMVGLIALWLILATVTATSLTIWKILAPLLIAGIGCGLFIAPNTDFIVATVDPREAGAASGIIGTMQRVGSAIGIAVVGSVLFGSLDLTTSSPESTAHTFGQSAALAMAASAAFSILAFVLVFALPKRVGNPW</sequence>
<protein>
    <submittedName>
        <fullName evidence="7">MFS transporter</fullName>
    </submittedName>
</protein>
<feature type="transmembrane region" description="Helical" evidence="5">
    <location>
        <begin position="236"/>
        <end position="257"/>
    </location>
</feature>
<dbReference type="RefSeq" id="WP_132338987.1">
    <property type="nucleotide sequence ID" value="NZ_SMJZ01000188.1"/>
</dbReference>
<evidence type="ECO:0000313" key="8">
    <source>
        <dbReference type="Proteomes" id="UP000295157"/>
    </source>
</evidence>
<dbReference type="PRINTS" id="PR01036">
    <property type="entry name" value="TCRTETB"/>
</dbReference>
<dbReference type="PANTHER" id="PTHR42718:SF39">
    <property type="entry name" value="ACTINORHODIN TRANSPORTER-RELATED"/>
    <property type="match status" value="1"/>
</dbReference>
<dbReference type="InterPro" id="IPR020846">
    <property type="entry name" value="MFS_dom"/>
</dbReference>
<name>A0A4R4N192_9ACTN</name>
<feature type="transmembrane region" description="Helical" evidence="5">
    <location>
        <begin position="144"/>
        <end position="170"/>
    </location>
</feature>
<dbReference type="SUPFAM" id="SSF103473">
    <property type="entry name" value="MFS general substrate transporter"/>
    <property type="match status" value="1"/>
</dbReference>
<dbReference type="PROSITE" id="PS50850">
    <property type="entry name" value="MFS"/>
    <property type="match status" value="1"/>
</dbReference>
<dbReference type="Pfam" id="PF07690">
    <property type="entry name" value="MFS_1"/>
    <property type="match status" value="1"/>
</dbReference>
<keyword evidence="2 5" id="KW-0812">Transmembrane</keyword>
<accession>A0A4R4N192</accession>
<feature type="transmembrane region" description="Helical" evidence="5">
    <location>
        <begin position="345"/>
        <end position="365"/>
    </location>
</feature>
<comment type="subcellular location">
    <subcellularLocation>
        <location evidence="1">Cell membrane</location>
        <topology evidence="1">Multi-pass membrane protein</topology>
    </subcellularLocation>
</comment>